<sequence>MALASLPLVAVLGGDGLRSALDFTTGVLTLVSLTASVAWGLLATDRLLLRPRHRLIAQGVHRVTAIASLSFLVLHLTVKVVLAHTTLPAALLPFSGGFSGAAVLVGFGSLAGLLMIAAATTGALRSAFAAPGRALPGRWRALHMLAYPAWCSALLHGLFTGRPAAGWVVVMYALCLASVSAVLSLRLLPERLKKSIVAGALAPPSQRRTPPRLPRARAARAALPQPRHARTPTGDRS</sequence>
<reference evidence="3" key="1">
    <citation type="journal article" date="2014" name="Int. J. Syst. Evol. Microbiol.">
        <title>Complete genome sequence of Corynebacterium casei LMG S-19264T (=DSM 44701T), isolated from a smear-ripened cheese.</title>
        <authorList>
            <consortium name="US DOE Joint Genome Institute (JGI-PGF)"/>
            <person name="Walter F."/>
            <person name="Albersmeier A."/>
            <person name="Kalinowski J."/>
            <person name="Ruckert C."/>
        </authorList>
    </citation>
    <scope>NUCLEOTIDE SEQUENCE</scope>
    <source>
        <strain evidence="3">JCM 4637</strain>
    </source>
</reference>
<evidence type="ECO:0000313" key="4">
    <source>
        <dbReference type="Proteomes" id="UP000638353"/>
    </source>
</evidence>
<protein>
    <recommendedName>
        <fullName evidence="5">Cytochrome b/b6 domain-containing protein</fullName>
    </recommendedName>
</protein>
<dbReference type="AlphaFoldDB" id="A0A918X765"/>
<feature type="transmembrane region" description="Helical" evidence="2">
    <location>
        <begin position="165"/>
        <end position="185"/>
    </location>
</feature>
<evidence type="ECO:0008006" key="5">
    <source>
        <dbReference type="Google" id="ProtNLM"/>
    </source>
</evidence>
<comment type="caution">
    <text evidence="3">The sequence shown here is derived from an EMBL/GenBank/DDBJ whole genome shotgun (WGS) entry which is preliminary data.</text>
</comment>
<keyword evidence="2" id="KW-0472">Membrane</keyword>
<dbReference type="Proteomes" id="UP000638353">
    <property type="component" value="Unassembled WGS sequence"/>
</dbReference>
<name>A0A918X765_9ACTN</name>
<organism evidence="3 4">
    <name type="scientific">Streptomyces finlayi</name>
    <dbReference type="NCBI Taxonomy" id="67296"/>
    <lineage>
        <taxon>Bacteria</taxon>
        <taxon>Bacillati</taxon>
        <taxon>Actinomycetota</taxon>
        <taxon>Actinomycetes</taxon>
        <taxon>Kitasatosporales</taxon>
        <taxon>Streptomycetaceae</taxon>
        <taxon>Streptomyces</taxon>
    </lineage>
</organism>
<accession>A0A918X765</accession>
<keyword evidence="2" id="KW-0812">Transmembrane</keyword>
<keyword evidence="2" id="KW-1133">Transmembrane helix</keyword>
<feature type="transmembrane region" description="Helical" evidence="2">
    <location>
        <begin position="60"/>
        <end position="78"/>
    </location>
</feature>
<dbReference type="EMBL" id="BMVC01000023">
    <property type="protein sequence ID" value="GHD15271.1"/>
    <property type="molecule type" value="Genomic_DNA"/>
</dbReference>
<evidence type="ECO:0000256" key="1">
    <source>
        <dbReference type="SAM" id="MobiDB-lite"/>
    </source>
</evidence>
<reference evidence="3" key="2">
    <citation type="submission" date="2020-09" db="EMBL/GenBank/DDBJ databases">
        <authorList>
            <person name="Sun Q."/>
            <person name="Ohkuma M."/>
        </authorList>
    </citation>
    <scope>NUCLEOTIDE SEQUENCE</scope>
    <source>
        <strain evidence="3">JCM 4637</strain>
    </source>
</reference>
<feature type="transmembrane region" description="Helical" evidence="2">
    <location>
        <begin position="30"/>
        <end position="48"/>
    </location>
</feature>
<feature type="transmembrane region" description="Helical" evidence="2">
    <location>
        <begin position="141"/>
        <end position="159"/>
    </location>
</feature>
<feature type="region of interest" description="Disordered" evidence="1">
    <location>
        <begin position="202"/>
        <end position="237"/>
    </location>
</feature>
<evidence type="ECO:0000313" key="3">
    <source>
        <dbReference type="EMBL" id="GHD15271.1"/>
    </source>
</evidence>
<evidence type="ECO:0000256" key="2">
    <source>
        <dbReference type="SAM" id="Phobius"/>
    </source>
</evidence>
<gene>
    <name evidence="3" type="ORF">GCM10010334_75100</name>
</gene>
<proteinExistence type="predicted"/>
<feature type="transmembrane region" description="Helical" evidence="2">
    <location>
        <begin position="98"/>
        <end position="120"/>
    </location>
</feature>